<dbReference type="Proteomes" id="UP001055149">
    <property type="component" value="Unassembled WGS sequence"/>
</dbReference>
<evidence type="ECO:0000313" key="2">
    <source>
        <dbReference type="Proteomes" id="UP001055149"/>
    </source>
</evidence>
<gene>
    <name evidence="1" type="ORF">LPAF129_18510</name>
</gene>
<accession>A0ABQ5JMR4</accession>
<comment type="caution">
    <text evidence="1">The sequence shown here is derived from an EMBL/GenBank/DDBJ whole genome shotgun (WGS) entry which is preliminary data.</text>
</comment>
<name>A0ABQ5JMR4_9LACO</name>
<reference evidence="1" key="1">
    <citation type="journal article" date="2022" name="Int. J. Syst. Evol. Microbiol.">
        <title>A novel species of lactic acid bacteria, Ligilactobacillus pabuli sp. nov., isolated from alfalfa silage.</title>
        <authorList>
            <person name="Tohno M."/>
            <person name="Tanizawa Y."/>
            <person name="Sawada H."/>
            <person name="Sakamoto M."/>
            <person name="Ohkuma M."/>
            <person name="Kobayashi H."/>
        </authorList>
    </citation>
    <scope>NUCLEOTIDE SEQUENCE</scope>
    <source>
        <strain evidence="1">AF129</strain>
    </source>
</reference>
<dbReference type="EMBL" id="BQXH01000020">
    <property type="protein sequence ID" value="GKS82165.1"/>
    <property type="molecule type" value="Genomic_DNA"/>
</dbReference>
<sequence>MLGGQLTIAPPKIAKKRVAKQQVLGVLFQFVSEVLWTEKISSSNILNGLEP</sequence>
<evidence type="ECO:0000313" key="1">
    <source>
        <dbReference type="EMBL" id="GKS82165.1"/>
    </source>
</evidence>
<organism evidence="1 2">
    <name type="scientific">Ligilactobacillus pabuli</name>
    <dbReference type="NCBI Taxonomy" id="2886039"/>
    <lineage>
        <taxon>Bacteria</taxon>
        <taxon>Bacillati</taxon>
        <taxon>Bacillota</taxon>
        <taxon>Bacilli</taxon>
        <taxon>Lactobacillales</taxon>
        <taxon>Lactobacillaceae</taxon>
        <taxon>Ligilactobacillus</taxon>
    </lineage>
</organism>
<protein>
    <recommendedName>
        <fullName evidence="3">Transposase</fullName>
    </recommendedName>
</protein>
<proteinExistence type="predicted"/>
<evidence type="ECO:0008006" key="3">
    <source>
        <dbReference type="Google" id="ProtNLM"/>
    </source>
</evidence>
<keyword evidence="2" id="KW-1185">Reference proteome</keyword>